<feature type="transmembrane region" description="Helical" evidence="1">
    <location>
        <begin position="91"/>
        <end position="113"/>
    </location>
</feature>
<dbReference type="EMBL" id="JAFFZM010000006">
    <property type="protein sequence ID" value="MBO8199006.1"/>
    <property type="molecule type" value="Genomic_DNA"/>
</dbReference>
<evidence type="ECO:0000313" key="2">
    <source>
        <dbReference type="EMBL" id="MBO8199006.1"/>
    </source>
</evidence>
<feature type="transmembrane region" description="Helical" evidence="1">
    <location>
        <begin position="154"/>
        <end position="182"/>
    </location>
</feature>
<gene>
    <name evidence="2" type="ORF">JW613_11905</name>
</gene>
<feature type="transmembrane region" description="Helical" evidence="1">
    <location>
        <begin position="66"/>
        <end position="85"/>
    </location>
</feature>
<dbReference type="Gene3D" id="1.10.3210.10">
    <property type="entry name" value="Hypothetical protein af1432"/>
    <property type="match status" value="1"/>
</dbReference>
<sequence>MTRRTAARLVAAAYGAAVLVAGAALGIVLWHGVTRPGVALAFGLVVAVGELARVRLSEDRVGVRTTGLLSGAGALGYALCGQVGGTPAGHGAAQAVAVALVGSLVGLTPHVALGQAPPPQAPARLALGVGGAAVCGQALYGSGWLGRTVEPGGLFTLCLLALALCVGCLDALLAAATAALGSEGCYGRAVREELLARLGTVPALAATAVLLALAVAVAGLWALPLCCAPLLVMQFALCRRASVRATHRRTLASLARAPEVAGCTPHGHARRVAELSRAVGRELGLAGGELTALEYAALTHDVGQLSLAEPVPGGATTALEPGRQRRIALLGGAVLRQAGVRWRVASAVEAQADPYREQSVTARVLRTVNAYDDLLAGSHTADAAAREQALRALRTATGRDHEPRVVEALSRVVARAADV</sequence>
<keyword evidence="1" id="KW-0812">Transmembrane</keyword>
<comment type="caution">
    <text evidence="2">The sequence shown here is derived from an EMBL/GenBank/DDBJ whole genome shotgun (WGS) entry which is preliminary data.</text>
</comment>
<reference evidence="2 3" key="1">
    <citation type="submission" date="2021-02" db="EMBL/GenBank/DDBJ databases">
        <title>Streptomyces spirodelae sp. nov., isolated from duckweed.</title>
        <authorList>
            <person name="Saimee Y."/>
            <person name="Duangmal K."/>
        </authorList>
    </citation>
    <scope>NUCLEOTIDE SEQUENCE [LARGE SCALE GENOMIC DNA]</scope>
    <source>
        <strain evidence="2 3">DSM 42105</strain>
    </source>
</reference>
<keyword evidence="3" id="KW-1185">Reference proteome</keyword>
<keyword evidence="1" id="KW-1133">Transmembrane helix</keyword>
<organism evidence="2 3">
    <name type="scientific">Streptomyces smyrnaeus</name>
    <dbReference type="NCBI Taxonomy" id="1387713"/>
    <lineage>
        <taxon>Bacteria</taxon>
        <taxon>Bacillati</taxon>
        <taxon>Actinomycetota</taxon>
        <taxon>Actinomycetes</taxon>
        <taxon>Kitasatosporales</taxon>
        <taxon>Streptomycetaceae</taxon>
        <taxon>Streptomyces</taxon>
    </lineage>
</organism>
<dbReference type="RefSeq" id="WP_209210774.1">
    <property type="nucleotide sequence ID" value="NZ_JAFFZM010000006.1"/>
</dbReference>
<dbReference type="InterPro" id="IPR052020">
    <property type="entry name" value="Cyclic_di-GMP/3'3'-cGAMP_PDE"/>
</dbReference>
<dbReference type="InterPro" id="IPR003607">
    <property type="entry name" value="HD/PDEase_dom"/>
</dbReference>
<dbReference type="Proteomes" id="UP000721954">
    <property type="component" value="Unassembled WGS sequence"/>
</dbReference>
<feature type="transmembrane region" description="Helical" evidence="1">
    <location>
        <begin position="37"/>
        <end position="54"/>
    </location>
</feature>
<dbReference type="PANTHER" id="PTHR45228">
    <property type="entry name" value="CYCLIC DI-GMP PHOSPHODIESTERASE TM_0186-RELATED"/>
    <property type="match status" value="1"/>
</dbReference>
<feature type="transmembrane region" description="Helical" evidence="1">
    <location>
        <begin position="125"/>
        <end position="142"/>
    </location>
</feature>
<dbReference type="CDD" id="cd00077">
    <property type="entry name" value="HDc"/>
    <property type="match status" value="1"/>
</dbReference>
<dbReference type="SUPFAM" id="SSF109604">
    <property type="entry name" value="HD-domain/PDEase-like"/>
    <property type="match status" value="1"/>
</dbReference>
<accession>A0ABS3XUL8</accession>
<feature type="transmembrane region" description="Helical" evidence="1">
    <location>
        <begin position="194"/>
        <end position="215"/>
    </location>
</feature>
<evidence type="ECO:0000256" key="1">
    <source>
        <dbReference type="SAM" id="Phobius"/>
    </source>
</evidence>
<proteinExistence type="predicted"/>
<dbReference type="PANTHER" id="PTHR45228:SF4">
    <property type="entry name" value="LIPOPROTEIN"/>
    <property type="match status" value="1"/>
</dbReference>
<evidence type="ECO:0008006" key="4">
    <source>
        <dbReference type="Google" id="ProtNLM"/>
    </source>
</evidence>
<feature type="transmembrane region" description="Helical" evidence="1">
    <location>
        <begin position="12"/>
        <end position="31"/>
    </location>
</feature>
<name>A0ABS3XUL8_9ACTN</name>
<protein>
    <recommendedName>
        <fullName evidence="4">Metal-dependent phosphohydrolase</fullName>
    </recommendedName>
</protein>
<keyword evidence="1" id="KW-0472">Membrane</keyword>
<evidence type="ECO:0000313" key="3">
    <source>
        <dbReference type="Proteomes" id="UP000721954"/>
    </source>
</evidence>
<dbReference type="GeneID" id="96259317"/>